<dbReference type="PANTHER" id="PTHR45632:SF17">
    <property type="entry name" value="KELCH-LIKE PROTEIN 31"/>
    <property type="match status" value="1"/>
</dbReference>
<dbReference type="EnsemblMetazoa" id="HelroT159812">
    <property type="protein sequence ID" value="HelroP159812"/>
    <property type="gene ID" value="HelroG159812"/>
</dbReference>
<dbReference type="GeneID" id="20198453"/>
<dbReference type="EMBL" id="KB095811">
    <property type="protein sequence ID" value="ESO13181.1"/>
    <property type="molecule type" value="Genomic_DNA"/>
</dbReference>
<organism evidence="4 5">
    <name type="scientific">Helobdella robusta</name>
    <name type="common">Californian leech</name>
    <dbReference type="NCBI Taxonomy" id="6412"/>
    <lineage>
        <taxon>Eukaryota</taxon>
        <taxon>Metazoa</taxon>
        <taxon>Spiralia</taxon>
        <taxon>Lophotrochozoa</taxon>
        <taxon>Annelida</taxon>
        <taxon>Clitellata</taxon>
        <taxon>Hirudinea</taxon>
        <taxon>Rhynchobdellida</taxon>
        <taxon>Glossiphoniidae</taxon>
        <taxon>Helobdella</taxon>
    </lineage>
</organism>
<reference evidence="3 5" key="2">
    <citation type="journal article" date="2013" name="Nature">
        <title>Insights into bilaterian evolution from three spiralian genomes.</title>
        <authorList>
            <person name="Simakov O."/>
            <person name="Marletaz F."/>
            <person name="Cho S.J."/>
            <person name="Edsinger-Gonzales E."/>
            <person name="Havlak P."/>
            <person name="Hellsten U."/>
            <person name="Kuo D.H."/>
            <person name="Larsson T."/>
            <person name="Lv J."/>
            <person name="Arendt D."/>
            <person name="Savage R."/>
            <person name="Osoegawa K."/>
            <person name="de Jong P."/>
            <person name="Grimwood J."/>
            <person name="Chapman J.A."/>
            <person name="Shapiro H."/>
            <person name="Aerts A."/>
            <person name="Otillar R.P."/>
            <person name="Terry A.Y."/>
            <person name="Boore J.L."/>
            <person name="Grigoriev I.V."/>
            <person name="Lindberg D.R."/>
            <person name="Seaver E.C."/>
            <person name="Weisblat D.A."/>
            <person name="Putnam N.H."/>
            <person name="Rokhsar D.S."/>
        </authorList>
    </citation>
    <scope>NUCLEOTIDE SEQUENCE</scope>
</reference>
<feature type="domain" description="BTB" evidence="2">
    <location>
        <begin position="80"/>
        <end position="150"/>
    </location>
</feature>
<feature type="region of interest" description="Disordered" evidence="1">
    <location>
        <begin position="1"/>
        <end position="27"/>
    </location>
</feature>
<evidence type="ECO:0000256" key="1">
    <source>
        <dbReference type="SAM" id="MobiDB-lite"/>
    </source>
</evidence>
<sequence length="521" mass="60770">MWFEPPDNYKNNNNDSDDYDSNYTDEDIKFNDQNSYESYDDSDSYEEYLNLTREIVPQKHSMKVLQLLQNDRKDSSTNSLDMKIKVTMNDSTEFLHVHKFLISSCCPYVKSYLVNMPKTDDCIVDMTGLNGESVSVILDWIYTGVCKITSRTAIDILVSADFLCIDDVVKLAADFLSHNLSYENCLEVYMLSICYETFGIFRDRVYKYMLCHFYTLLSQCYLDDLPVEKVLELSSDDGLILFCHKFVNLESSDQEIKLFEVVKSYLERKNLQSYWLDFLTKSIRLGFLVPDQIKNLIDSSQGWLGDCCKKDECVLLLQDLYNKKKQEDSISESQYPIWSKPRIVLKGFNYNRTRFIAIVGYRYEHNDNFGDNTSEDNDLMKRGSLLMIRRVKIFLREWDDIIIIGGIEASYSDNRIWREGLNEETVHGAFEFTLKDDEFINKVEYTHGHMLDSITFYTNLENKYGPYGGVGGGFGKCKPRKKRGFLAAMFAETITDRDLPTIRYLSFYWGVPSKHLKSYFA</sequence>
<dbReference type="eggNOG" id="KOG4441">
    <property type="taxonomic scope" value="Eukaryota"/>
</dbReference>
<dbReference type="SUPFAM" id="SSF54695">
    <property type="entry name" value="POZ domain"/>
    <property type="match status" value="1"/>
</dbReference>
<dbReference type="OMA" id="SCTEWIA"/>
<dbReference type="RefSeq" id="XP_009009901.1">
    <property type="nucleotide sequence ID" value="XM_009011653.1"/>
</dbReference>
<dbReference type="InterPro" id="IPR011333">
    <property type="entry name" value="SKP1/BTB/POZ_sf"/>
</dbReference>
<keyword evidence="5" id="KW-1185">Reference proteome</keyword>
<evidence type="ECO:0000313" key="4">
    <source>
        <dbReference type="EnsemblMetazoa" id="HelroP159812"/>
    </source>
</evidence>
<dbReference type="Gene3D" id="3.30.710.10">
    <property type="entry name" value="Potassium Channel Kv1.1, Chain A"/>
    <property type="match status" value="1"/>
</dbReference>
<dbReference type="STRING" id="6412.T1EPF3"/>
<dbReference type="OrthoDB" id="6100350at2759"/>
<dbReference type="AlphaFoldDB" id="T1EPF3"/>
<dbReference type="Pfam" id="PF01419">
    <property type="entry name" value="Jacalin"/>
    <property type="match status" value="1"/>
</dbReference>
<dbReference type="CTD" id="20198453"/>
<dbReference type="SUPFAM" id="SSF51101">
    <property type="entry name" value="Mannose-binding lectins"/>
    <property type="match status" value="1"/>
</dbReference>
<dbReference type="InterPro" id="IPR000210">
    <property type="entry name" value="BTB/POZ_dom"/>
</dbReference>
<feature type="compositionally biased region" description="Acidic residues" evidence="1">
    <location>
        <begin position="15"/>
        <end position="25"/>
    </location>
</feature>
<dbReference type="Pfam" id="PF00651">
    <property type="entry name" value="BTB"/>
    <property type="match status" value="1"/>
</dbReference>
<dbReference type="Gene3D" id="2.100.10.30">
    <property type="entry name" value="Jacalin-like lectin domain"/>
    <property type="match status" value="1"/>
</dbReference>
<dbReference type="InterPro" id="IPR036404">
    <property type="entry name" value="Jacalin-like_lectin_dom_sf"/>
</dbReference>
<dbReference type="HOGENOM" id="CLU_523039_0_0_1"/>
<dbReference type="Proteomes" id="UP000015101">
    <property type="component" value="Unassembled WGS sequence"/>
</dbReference>
<evidence type="ECO:0000313" key="3">
    <source>
        <dbReference type="EMBL" id="ESO13181.1"/>
    </source>
</evidence>
<dbReference type="InterPro" id="IPR001229">
    <property type="entry name" value="Jacalin-like_lectin_dom"/>
</dbReference>
<gene>
    <name evidence="4" type="primary">20198453</name>
    <name evidence="3" type="ORF">HELRODRAFT_159812</name>
</gene>
<name>T1EPF3_HELRO</name>
<dbReference type="SMART" id="SM00225">
    <property type="entry name" value="BTB"/>
    <property type="match status" value="1"/>
</dbReference>
<evidence type="ECO:0000313" key="5">
    <source>
        <dbReference type="Proteomes" id="UP000015101"/>
    </source>
</evidence>
<dbReference type="PROSITE" id="PS50097">
    <property type="entry name" value="BTB"/>
    <property type="match status" value="1"/>
</dbReference>
<protein>
    <recommendedName>
        <fullName evidence="2">BTB domain-containing protein</fullName>
    </recommendedName>
</protein>
<dbReference type="InParanoid" id="T1EPF3"/>
<dbReference type="KEGG" id="hro:HELRODRAFT_159812"/>
<dbReference type="PANTHER" id="PTHR45632">
    <property type="entry name" value="LD33804P"/>
    <property type="match status" value="1"/>
</dbReference>
<reference evidence="4" key="3">
    <citation type="submission" date="2015-06" db="UniProtKB">
        <authorList>
            <consortium name="EnsemblMetazoa"/>
        </authorList>
    </citation>
    <scope>IDENTIFICATION</scope>
</reference>
<reference evidence="5" key="1">
    <citation type="submission" date="2012-12" db="EMBL/GenBank/DDBJ databases">
        <authorList>
            <person name="Hellsten U."/>
            <person name="Grimwood J."/>
            <person name="Chapman J.A."/>
            <person name="Shapiro H."/>
            <person name="Aerts A."/>
            <person name="Otillar R.P."/>
            <person name="Terry A.Y."/>
            <person name="Boore J.L."/>
            <person name="Simakov O."/>
            <person name="Marletaz F."/>
            <person name="Cho S.-J."/>
            <person name="Edsinger-Gonzales E."/>
            <person name="Havlak P."/>
            <person name="Kuo D.-H."/>
            <person name="Larsson T."/>
            <person name="Lv J."/>
            <person name="Arendt D."/>
            <person name="Savage R."/>
            <person name="Osoegawa K."/>
            <person name="de Jong P."/>
            <person name="Lindberg D.R."/>
            <person name="Seaver E.C."/>
            <person name="Weisblat D.A."/>
            <person name="Putnam N.H."/>
            <person name="Grigoriev I.V."/>
            <person name="Rokhsar D.S."/>
        </authorList>
    </citation>
    <scope>NUCLEOTIDE SEQUENCE</scope>
</reference>
<dbReference type="EMBL" id="AMQM01000366">
    <property type="status" value="NOT_ANNOTATED_CDS"/>
    <property type="molecule type" value="Genomic_DNA"/>
</dbReference>
<proteinExistence type="predicted"/>
<evidence type="ECO:0000259" key="2">
    <source>
        <dbReference type="PROSITE" id="PS50097"/>
    </source>
</evidence>
<accession>T1EPF3</accession>